<evidence type="ECO:0008006" key="3">
    <source>
        <dbReference type="Google" id="ProtNLM"/>
    </source>
</evidence>
<dbReference type="AlphaFoldDB" id="A0AAV6UV92"/>
<proteinExistence type="predicted"/>
<keyword evidence="2" id="KW-1185">Reference proteome</keyword>
<gene>
    <name evidence="1" type="ORF">JTE90_018831</name>
</gene>
<reference evidence="1 2" key="1">
    <citation type="journal article" date="2022" name="Nat. Ecol. Evol.">
        <title>A masculinizing supergene underlies an exaggerated male reproductive morph in a spider.</title>
        <authorList>
            <person name="Hendrickx F."/>
            <person name="De Corte Z."/>
            <person name="Sonet G."/>
            <person name="Van Belleghem S.M."/>
            <person name="Kostlbacher S."/>
            <person name="Vangestel C."/>
        </authorList>
    </citation>
    <scope>NUCLEOTIDE SEQUENCE [LARGE SCALE GENOMIC DNA]</scope>
    <source>
        <strain evidence="1">W744_W776</strain>
    </source>
</reference>
<sequence>MSGMSRNGAVRDLPFIPNCKITCETCHQANDNTDEETSEDEFELLEPKCKDYTSELESDTKNWERVKTRRGDVYYLPKIRDKSIRLRNINDVSKYCSDNNIEFNPEDFDFEDKSVNYTASSETTSTDSDPEVNLVEVKIPNSFEESLTSPERHEWVKAMKLELSTLKSRLF</sequence>
<protein>
    <recommendedName>
        <fullName evidence="3">MBD domain-containing protein</fullName>
    </recommendedName>
</protein>
<dbReference type="EMBL" id="JAFNEN010000245">
    <property type="protein sequence ID" value="KAG8188241.1"/>
    <property type="molecule type" value="Genomic_DNA"/>
</dbReference>
<dbReference type="Proteomes" id="UP000827092">
    <property type="component" value="Unassembled WGS sequence"/>
</dbReference>
<name>A0AAV6UV92_9ARAC</name>
<evidence type="ECO:0000313" key="2">
    <source>
        <dbReference type="Proteomes" id="UP000827092"/>
    </source>
</evidence>
<organism evidence="1 2">
    <name type="scientific">Oedothorax gibbosus</name>
    <dbReference type="NCBI Taxonomy" id="931172"/>
    <lineage>
        <taxon>Eukaryota</taxon>
        <taxon>Metazoa</taxon>
        <taxon>Ecdysozoa</taxon>
        <taxon>Arthropoda</taxon>
        <taxon>Chelicerata</taxon>
        <taxon>Arachnida</taxon>
        <taxon>Araneae</taxon>
        <taxon>Araneomorphae</taxon>
        <taxon>Entelegynae</taxon>
        <taxon>Araneoidea</taxon>
        <taxon>Linyphiidae</taxon>
        <taxon>Erigoninae</taxon>
        <taxon>Oedothorax</taxon>
    </lineage>
</organism>
<comment type="caution">
    <text evidence="1">The sequence shown here is derived from an EMBL/GenBank/DDBJ whole genome shotgun (WGS) entry which is preliminary data.</text>
</comment>
<evidence type="ECO:0000313" key="1">
    <source>
        <dbReference type="EMBL" id="KAG8188241.1"/>
    </source>
</evidence>
<accession>A0AAV6UV92</accession>